<organism evidence="2 3">
    <name type="scientific">Thelephora terrestris</name>
    <dbReference type="NCBI Taxonomy" id="56493"/>
    <lineage>
        <taxon>Eukaryota</taxon>
        <taxon>Fungi</taxon>
        <taxon>Dikarya</taxon>
        <taxon>Basidiomycota</taxon>
        <taxon>Agaricomycotina</taxon>
        <taxon>Agaricomycetes</taxon>
        <taxon>Thelephorales</taxon>
        <taxon>Thelephoraceae</taxon>
        <taxon>Thelephora</taxon>
    </lineage>
</organism>
<reference evidence="2" key="2">
    <citation type="submission" date="2020-11" db="EMBL/GenBank/DDBJ databases">
        <authorList>
            <consortium name="DOE Joint Genome Institute"/>
            <person name="Kuo A."/>
            <person name="Miyauchi S."/>
            <person name="Kiss E."/>
            <person name="Drula E."/>
            <person name="Kohler A."/>
            <person name="Sanchez-Garcia M."/>
            <person name="Andreopoulos B."/>
            <person name="Barry K.W."/>
            <person name="Bonito G."/>
            <person name="Buee M."/>
            <person name="Carver A."/>
            <person name="Chen C."/>
            <person name="Cichocki N."/>
            <person name="Clum A."/>
            <person name="Culley D."/>
            <person name="Crous P.W."/>
            <person name="Fauchery L."/>
            <person name="Girlanda M."/>
            <person name="Hayes R."/>
            <person name="Keri Z."/>
            <person name="Labutti K."/>
            <person name="Lipzen A."/>
            <person name="Lombard V."/>
            <person name="Magnuson J."/>
            <person name="Maillard F."/>
            <person name="Morin E."/>
            <person name="Murat C."/>
            <person name="Nolan M."/>
            <person name="Ohm R."/>
            <person name="Pangilinan J."/>
            <person name="Pereira M."/>
            <person name="Perotto S."/>
            <person name="Peter M."/>
            <person name="Riley R."/>
            <person name="Sitrit Y."/>
            <person name="Stielow B."/>
            <person name="Szollosi G."/>
            <person name="Zifcakova L."/>
            <person name="Stursova M."/>
            <person name="Spatafora J.W."/>
            <person name="Tedersoo L."/>
            <person name="Vaario L.-M."/>
            <person name="Yamada A."/>
            <person name="Yan M."/>
            <person name="Wang P."/>
            <person name="Xu J."/>
            <person name="Bruns T."/>
            <person name="Baldrian P."/>
            <person name="Vilgalys R."/>
            <person name="Henrissat B."/>
            <person name="Grigoriev I.V."/>
            <person name="Hibbett D."/>
            <person name="Nagy L.G."/>
            <person name="Martin F.M."/>
        </authorList>
    </citation>
    <scope>NUCLEOTIDE SEQUENCE</scope>
    <source>
        <strain evidence="2">UH-Tt-Lm1</strain>
    </source>
</reference>
<sequence length="575" mass="64559">MSPSPRLQHDNLPVHGDQSQVSSSIMGREINTESIRALERQMEEGNGDTIELKRARNSLLNISTLVPPEIMGDIFSWTLTRGNPPSSFSGFPKGSHNFLLVCHHWFEVASRTPELWGFWGNTLSQWNKRHRHHHPNPTPLDLVLNGNMGGKNISIDDTLMDALRDRASRDTIRQLHLLWNHPRLLTFIISLLTPDGDEPQCRSIESIDLRSLGASDLVVSHFFSRAYFPKLRSLVLHGEVLLPPWDHFAQRTTLLTILSVDLRKYSPTPPSTRQLFSILASNPGLQSLSLMRHALPEDGSNGFIPSVALRHLKRLFLTGELRRVFSVLDRLSFPCPLSCIEVDALNSTVAGITHTFGPYLQQYFQQDCELQDATLAISTFSSCTRLSIRVKTEGRPHTSSPLSAVFQATLAQRDRQEVLEKLCHDFVAFAPRQRVSNFLTSLPTTRLEDLLVAMPNVETLSLVRTVMSENLFQPNSGGPHVKAKLLPSLRFLSLENVTLADGDWRHLTEYLARQAADGRAITLRVQGKCSHMCPDVAKKIEGLVLRFDCHIPPSMRRLDCCSRDSVLGQSSGTSW</sequence>
<evidence type="ECO:0000313" key="2">
    <source>
        <dbReference type="EMBL" id="KAF9783514.1"/>
    </source>
</evidence>
<feature type="region of interest" description="Disordered" evidence="1">
    <location>
        <begin position="1"/>
        <end position="26"/>
    </location>
</feature>
<evidence type="ECO:0000256" key="1">
    <source>
        <dbReference type="SAM" id="MobiDB-lite"/>
    </source>
</evidence>
<dbReference type="SUPFAM" id="SSF52047">
    <property type="entry name" value="RNI-like"/>
    <property type="match status" value="1"/>
</dbReference>
<evidence type="ECO:0008006" key="4">
    <source>
        <dbReference type="Google" id="ProtNLM"/>
    </source>
</evidence>
<comment type="caution">
    <text evidence="2">The sequence shown here is derived from an EMBL/GenBank/DDBJ whole genome shotgun (WGS) entry which is preliminary data.</text>
</comment>
<dbReference type="Proteomes" id="UP000736335">
    <property type="component" value="Unassembled WGS sequence"/>
</dbReference>
<dbReference type="OrthoDB" id="3229088at2759"/>
<proteinExistence type="predicted"/>
<accession>A0A9P6L5K5</accession>
<evidence type="ECO:0000313" key="3">
    <source>
        <dbReference type="Proteomes" id="UP000736335"/>
    </source>
</evidence>
<protein>
    <recommendedName>
        <fullName evidence="4">F-box domain-containing protein</fullName>
    </recommendedName>
</protein>
<name>A0A9P6L5K5_9AGAM</name>
<gene>
    <name evidence="2" type="ORF">BJ322DRAFT_1212221</name>
</gene>
<dbReference type="InterPro" id="IPR032675">
    <property type="entry name" value="LRR_dom_sf"/>
</dbReference>
<dbReference type="Gene3D" id="3.80.10.10">
    <property type="entry name" value="Ribonuclease Inhibitor"/>
    <property type="match status" value="1"/>
</dbReference>
<dbReference type="AlphaFoldDB" id="A0A9P6L5K5"/>
<keyword evidence="3" id="KW-1185">Reference proteome</keyword>
<reference evidence="2" key="1">
    <citation type="journal article" date="2020" name="Nat. Commun.">
        <title>Large-scale genome sequencing of mycorrhizal fungi provides insights into the early evolution of symbiotic traits.</title>
        <authorList>
            <person name="Miyauchi S."/>
            <person name="Kiss E."/>
            <person name="Kuo A."/>
            <person name="Drula E."/>
            <person name="Kohler A."/>
            <person name="Sanchez-Garcia M."/>
            <person name="Morin E."/>
            <person name="Andreopoulos B."/>
            <person name="Barry K.W."/>
            <person name="Bonito G."/>
            <person name="Buee M."/>
            <person name="Carver A."/>
            <person name="Chen C."/>
            <person name="Cichocki N."/>
            <person name="Clum A."/>
            <person name="Culley D."/>
            <person name="Crous P.W."/>
            <person name="Fauchery L."/>
            <person name="Girlanda M."/>
            <person name="Hayes R.D."/>
            <person name="Keri Z."/>
            <person name="LaButti K."/>
            <person name="Lipzen A."/>
            <person name="Lombard V."/>
            <person name="Magnuson J."/>
            <person name="Maillard F."/>
            <person name="Murat C."/>
            <person name="Nolan M."/>
            <person name="Ohm R.A."/>
            <person name="Pangilinan J."/>
            <person name="Pereira M.F."/>
            <person name="Perotto S."/>
            <person name="Peter M."/>
            <person name="Pfister S."/>
            <person name="Riley R."/>
            <person name="Sitrit Y."/>
            <person name="Stielow J.B."/>
            <person name="Szollosi G."/>
            <person name="Zifcakova L."/>
            <person name="Stursova M."/>
            <person name="Spatafora J.W."/>
            <person name="Tedersoo L."/>
            <person name="Vaario L.M."/>
            <person name="Yamada A."/>
            <person name="Yan M."/>
            <person name="Wang P."/>
            <person name="Xu J."/>
            <person name="Bruns T."/>
            <person name="Baldrian P."/>
            <person name="Vilgalys R."/>
            <person name="Dunand C."/>
            <person name="Henrissat B."/>
            <person name="Grigoriev I.V."/>
            <person name="Hibbett D."/>
            <person name="Nagy L.G."/>
            <person name="Martin F.M."/>
        </authorList>
    </citation>
    <scope>NUCLEOTIDE SEQUENCE</scope>
    <source>
        <strain evidence="2">UH-Tt-Lm1</strain>
    </source>
</reference>
<dbReference type="EMBL" id="WIUZ02000010">
    <property type="protein sequence ID" value="KAF9783514.1"/>
    <property type="molecule type" value="Genomic_DNA"/>
</dbReference>